<name>A0A644WC54_9ZZZZ</name>
<dbReference type="GO" id="GO:0016020">
    <property type="term" value="C:membrane"/>
    <property type="evidence" value="ECO:0007669"/>
    <property type="project" value="InterPro"/>
</dbReference>
<evidence type="ECO:0000256" key="4">
    <source>
        <dbReference type="SAM" id="Phobius"/>
    </source>
</evidence>
<reference evidence="6" key="1">
    <citation type="submission" date="2019-08" db="EMBL/GenBank/DDBJ databases">
        <authorList>
            <person name="Kucharzyk K."/>
            <person name="Murdoch R.W."/>
            <person name="Higgins S."/>
            <person name="Loffler F."/>
        </authorList>
    </citation>
    <scope>NUCLEOTIDE SEQUENCE</scope>
</reference>
<dbReference type="EC" id="2.3.1.51" evidence="6"/>
<dbReference type="SMART" id="SM00563">
    <property type="entry name" value="PlsC"/>
    <property type="match status" value="1"/>
</dbReference>
<feature type="domain" description="Phospholipid/glycerol acyltransferase" evidence="5">
    <location>
        <begin position="76"/>
        <end position="190"/>
    </location>
</feature>
<dbReference type="GO" id="GO:0006654">
    <property type="term" value="P:phosphatidic acid biosynthetic process"/>
    <property type="evidence" value="ECO:0007669"/>
    <property type="project" value="TreeGrafter"/>
</dbReference>
<dbReference type="InterPro" id="IPR002123">
    <property type="entry name" value="Plipid/glycerol_acylTrfase"/>
</dbReference>
<gene>
    <name evidence="6" type="primary">plsC_6</name>
    <name evidence="6" type="ORF">SDC9_47288</name>
</gene>
<keyword evidence="4" id="KW-1133">Transmembrane helix</keyword>
<sequence>MKINPFYFLYQYLIAWPVILVLTVLTAVSTIILAPLFPNSPVSHFPARWWSRLICYLLFIRVEVTGLEKLKVTDSYIIAANHQSIFDIFAMYGWLPNIFKWIMKAELRKIPLVGKACESAGHVFIDRSNPIAAQKSLKRAEKQLINGVSVVIFPEGTRTKDGLMSKFKKGAFRIATDLLLPIVPVTIRGSFERLPRNTVYVSPGIIEMIFHDPIDVKLYDAEQTPQLMQDTWHVINNDLQ</sequence>
<dbReference type="NCBIfam" id="TIGR00530">
    <property type="entry name" value="AGP_acyltrn"/>
    <property type="match status" value="1"/>
</dbReference>
<dbReference type="InterPro" id="IPR004552">
    <property type="entry name" value="AGP_acyltrans"/>
</dbReference>
<comment type="caution">
    <text evidence="6">The sequence shown here is derived from an EMBL/GenBank/DDBJ whole genome shotgun (WGS) entry which is preliminary data.</text>
</comment>
<keyword evidence="4" id="KW-0472">Membrane</keyword>
<accession>A0A644WC54</accession>
<evidence type="ECO:0000259" key="5">
    <source>
        <dbReference type="SMART" id="SM00563"/>
    </source>
</evidence>
<dbReference type="AlphaFoldDB" id="A0A644WC54"/>
<keyword evidence="2 6" id="KW-0808">Transferase</keyword>
<dbReference type="Pfam" id="PF01553">
    <property type="entry name" value="Acyltransferase"/>
    <property type="match status" value="1"/>
</dbReference>
<comment type="similarity">
    <text evidence="1">Belongs to the 1-acyl-sn-glycerol-3-phosphate acyltransferase family.</text>
</comment>
<feature type="transmembrane region" description="Helical" evidence="4">
    <location>
        <begin position="12"/>
        <end position="37"/>
    </location>
</feature>
<evidence type="ECO:0000256" key="1">
    <source>
        <dbReference type="ARBA" id="ARBA00008655"/>
    </source>
</evidence>
<dbReference type="PANTHER" id="PTHR10434">
    <property type="entry name" value="1-ACYL-SN-GLYCEROL-3-PHOSPHATE ACYLTRANSFERASE"/>
    <property type="match status" value="1"/>
</dbReference>
<dbReference type="EMBL" id="VSSQ01000770">
    <property type="protein sequence ID" value="MPM01051.1"/>
    <property type="molecule type" value="Genomic_DNA"/>
</dbReference>
<dbReference type="CDD" id="cd07989">
    <property type="entry name" value="LPLAT_AGPAT-like"/>
    <property type="match status" value="1"/>
</dbReference>
<evidence type="ECO:0000256" key="3">
    <source>
        <dbReference type="ARBA" id="ARBA00023315"/>
    </source>
</evidence>
<proteinExistence type="inferred from homology"/>
<keyword evidence="3 6" id="KW-0012">Acyltransferase</keyword>
<evidence type="ECO:0000313" key="6">
    <source>
        <dbReference type="EMBL" id="MPM01051.1"/>
    </source>
</evidence>
<protein>
    <submittedName>
        <fullName evidence="6">1-acyl-sn-glycerol-3-phosphate acyltransferase</fullName>
        <ecNumber evidence="6">2.3.1.51</ecNumber>
    </submittedName>
</protein>
<keyword evidence="4" id="KW-0812">Transmembrane</keyword>
<dbReference type="PANTHER" id="PTHR10434:SF66">
    <property type="entry name" value="PHOSPHOLIPID_GLYCEROL ACYLTRANSFERASE DOMAIN-CONTAINING PROTEIN"/>
    <property type="match status" value="1"/>
</dbReference>
<organism evidence="6">
    <name type="scientific">bioreactor metagenome</name>
    <dbReference type="NCBI Taxonomy" id="1076179"/>
    <lineage>
        <taxon>unclassified sequences</taxon>
        <taxon>metagenomes</taxon>
        <taxon>ecological metagenomes</taxon>
    </lineage>
</organism>
<dbReference type="GO" id="GO:0003841">
    <property type="term" value="F:1-acylglycerol-3-phosphate O-acyltransferase activity"/>
    <property type="evidence" value="ECO:0007669"/>
    <property type="project" value="UniProtKB-EC"/>
</dbReference>
<dbReference type="SUPFAM" id="SSF69593">
    <property type="entry name" value="Glycerol-3-phosphate (1)-acyltransferase"/>
    <property type="match status" value="1"/>
</dbReference>
<evidence type="ECO:0000256" key="2">
    <source>
        <dbReference type="ARBA" id="ARBA00022679"/>
    </source>
</evidence>